<feature type="region of interest" description="Disordered" evidence="1">
    <location>
        <begin position="96"/>
        <end position="120"/>
    </location>
</feature>
<sequence length="120" mass="12503">MGAVKRRRAPILQDIFRQADELARSLPGMDGPLRLLANGGAYQDGAHPHFHLIAGSDLLTYRAPAEGRATGLETTDVLTVVGHPDPLGTTHLVVRSEGHGAAPAPFGPPGPTPSALCSAR</sequence>
<evidence type="ECO:0000256" key="1">
    <source>
        <dbReference type="SAM" id="MobiDB-lite"/>
    </source>
</evidence>
<evidence type="ECO:0000313" key="2">
    <source>
        <dbReference type="EMBL" id="CAA9578857.1"/>
    </source>
</evidence>
<dbReference type="EMBL" id="CADCWG010000320">
    <property type="protein sequence ID" value="CAA9578857.1"/>
    <property type="molecule type" value="Genomic_DNA"/>
</dbReference>
<name>A0A6J4VKX5_9BACT</name>
<dbReference type="AlphaFoldDB" id="A0A6J4VKX5"/>
<protein>
    <submittedName>
        <fullName evidence="2">Uncharacterized protein</fullName>
    </submittedName>
</protein>
<proteinExistence type="predicted"/>
<reference evidence="2" key="1">
    <citation type="submission" date="2020-02" db="EMBL/GenBank/DDBJ databases">
        <authorList>
            <person name="Meier V. D."/>
        </authorList>
    </citation>
    <scope>NUCLEOTIDE SEQUENCE</scope>
    <source>
        <strain evidence="2">AVDCRST_MAG49</strain>
    </source>
</reference>
<accession>A0A6J4VKX5</accession>
<gene>
    <name evidence="2" type="ORF">AVDCRST_MAG49-4552</name>
</gene>
<organism evidence="2">
    <name type="scientific">uncultured Thermomicrobiales bacterium</name>
    <dbReference type="NCBI Taxonomy" id="1645740"/>
    <lineage>
        <taxon>Bacteria</taxon>
        <taxon>Pseudomonadati</taxon>
        <taxon>Thermomicrobiota</taxon>
        <taxon>Thermomicrobia</taxon>
        <taxon>Thermomicrobiales</taxon>
        <taxon>environmental samples</taxon>
    </lineage>
</organism>